<dbReference type="InterPro" id="IPR003382">
    <property type="entry name" value="Flavoprotein"/>
</dbReference>
<proteinExistence type="predicted"/>
<dbReference type="AlphaFoldDB" id="A0AAU7CF76"/>
<feature type="domain" description="Flavoprotein" evidence="2">
    <location>
        <begin position="19"/>
        <end position="180"/>
    </location>
</feature>
<reference evidence="3" key="1">
    <citation type="submission" date="2024-05" db="EMBL/GenBank/DDBJ databases">
        <title>Planctomycetes of the genus Singulisphaera possess chitinolytic capabilities.</title>
        <authorList>
            <person name="Ivanova A."/>
        </authorList>
    </citation>
    <scope>NUCLEOTIDE SEQUENCE</scope>
    <source>
        <strain evidence="3">Ch08T</strain>
    </source>
</reference>
<evidence type="ECO:0000259" key="2">
    <source>
        <dbReference type="Pfam" id="PF02441"/>
    </source>
</evidence>
<name>A0AAU7CF76_9BACT</name>
<feature type="compositionally biased region" description="Polar residues" evidence="1">
    <location>
        <begin position="195"/>
        <end position="204"/>
    </location>
</feature>
<protein>
    <submittedName>
        <fullName evidence="3">Flavoprotein</fullName>
    </submittedName>
</protein>
<dbReference type="SUPFAM" id="SSF52507">
    <property type="entry name" value="Homo-oligomeric flavin-containing Cys decarboxylases, HFCD"/>
    <property type="match status" value="1"/>
</dbReference>
<evidence type="ECO:0000256" key="1">
    <source>
        <dbReference type="SAM" id="MobiDB-lite"/>
    </source>
</evidence>
<sequence>MSAIPPALAPPLPGTVQVMTDSSGSPYGVARQHALGQAGRTVQLTSGESGAQVPREEMNINVSSKDFDVSVSRDVEPQRVVYHSLKDVSDGIARGMRPLASIAYGITRSRITRAAEVHRKERRTLIVVPREPPLGQIHLENMPGVSRAGALVLPAMPGWHPRPKSLDGLVKFVVARSCDQLGVDRPARHWGESPSPATGTRGAS</sequence>
<accession>A0AAU7CF76</accession>
<dbReference type="RefSeq" id="WP_406696530.1">
    <property type="nucleotide sequence ID" value="NZ_CP155447.1"/>
</dbReference>
<evidence type="ECO:0000313" key="3">
    <source>
        <dbReference type="EMBL" id="XBH03792.1"/>
    </source>
</evidence>
<dbReference type="InterPro" id="IPR036551">
    <property type="entry name" value="Flavin_trans-like"/>
</dbReference>
<dbReference type="GO" id="GO:0003824">
    <property type="term" value="F:catalytic activity"/>
    <property type="evidence" value="ECO:0007669"/>
    <property type="project" value="InterPro"/>
</dbReference>
<gene>
    <name evidence="3" type="ORF">V5E97_36645</name>
</gene>
<feature type="region of interest" description="Disordered" evidence="1">
    <location>
        <begin position="184"/>
        <end position="204"/>
    </location>
</feature>
<organism evidence="3">
    <name type="scientific">Singulisphaera sp. Ch08</name>
    <dbReference type="NCBI Taxonomy" id="3120278"/>
    <lineage>
        <taxon>Bacteria</taxon>
        <taxon>Pseudomonadati</taxon>
        <taxon>Planctomycetota</taxon>
        <taxon>Planctomycetia</taxon>
        <taxon>Isosphaerales</taxon>
        <taxon>Isosphaeraceae</taxon>
        <taxon>Singulisphaera</taxon>
    </lineage>
</organism>
<dbReference type="EMBL" id="CP155447">
    <property type="protein sequence ID" value="XBH03792.1"/>
    <property type="molecule type" value="Genomic_DNA"/>
</dbReference>
<dbReference type="Gene3D" id="3.40.50.1950">
    <property type="entry name" value="Flavin prenyltransferase-like"/>
    <property type="match status" value="1"/>
</dbReference>
<dbReference type="Pfam" id="PF02441">
    <property type="entry name" value="Flavoprotein"/>
    <property type="match status" value="1"/>
</dbReference>